<dbReference type="AlphaFoldDB" id="A0A7S4D0K1"/>
<feature type="domain" description="C3H1-type" evidence="10">
    <location>
        <begin position="55"/>
        <end position="82"/>
    </location>
</feature>
<dbReference type="InterPro" id="IPR000571">
    <property type="entry name" value="Znf_CCCH"/>
</dbReference>
<dbReference type="GO" id="GO:0005634">
    <property type="term" value="C:nucleus"/>
    <property type="evidence" value="ECO:0007669"/>
    <property type="project" value="UniProtKB-SubCell"/>
</dbReference>
<accession>A0A7S4D0K1</accession>
<feature type="domain" description="CCHC-type" evidence="11">
    <location>
        <begin position="221"/>
        <end position="234"/>
    </location>
</feature>
<feature type="zinc finger region" description="C3H1-type" evidence="9">
    <location>
        <begin position="139"/>
        <end position="161"/>
    </location>
</feature>
<evidence type="ECO:0000259" key="11">
    <source>
        <dbReference type="PROSITE" id="PS50158"/>
    </source>
</evidence>
<feature type="zinc finger region" description="C3H1-type" evidence="9">
    <location>
        <begin position="110"/>
        <end position="137"/>
    </location>
</feature>
<reference evidence="12" key="1">
    <citation type="submission" date="2021-01" db="EMBL/GenBank/DDBJ databases">
        <authorList>
            <person name="Corre E."/>
            <person name="Pelletier E."/>
            <person name="Niang G."/>
            <person name="Scheremetjew M."/>
            <person name="Finn R."/>
            <person name="Kale V."/>
            <person name="Holt S."/>
            <person name="Cochrane G."/>
            <person name="Meng A."/>
            <person name="Brown T."/>
            <person name="Cohen L."/>
        </authorList>
    </citation>
    <scope>NUCLEOTIDE SEQUENCE</scope>
    <source>
        <strain evidence="12">CCMP1594</strain>
    </source>
</reference>
<dbReference type="InterPro" id="IPR036855">
    <property type="entry name" value="Znf_CCCH_sf"/>
</dbReference>
<feature type="domain" description="CCHC-type" evidence="11">
    <location>
        <begin position="259"/>
        <end position="274"/>
    </location>
</feature>
<dbReference type="Pfam" id="PF00098">
    <property type="entry name" value="zf-CCHC"/>
    <property type="match status" value="2"/>
</dbReference>
<evidence type="ECO:0000256" key="1">
    <source>
        <dbReference type="ARBA" id="ARBA00004123"/>
    </source>
</evidence>
<keyword evidence="3 9" id="KW-0479">Metal-binding</keyword>
<dbReference type="Gene3D" id="3.30.1370.210">
    <property type="match status" value="1"/>
</dbReference>
<organism evidence="12">
    <name type="scientific">Eutreptiella gymnastica</name>
    <dbReference type="NCBI Taxonomy" id="73025"/>
    <lineage>
        <taxon>Eukaryota</taxon>
        <taxon>Discoba</taxon>
        <taxon>Euglenozoa</taxon>
        <taxon>Euglenida</taxon>
        <taxon>Spirocuta</taxon>
        <taxon>Euglenophyceae</taxon>
        <taxon>Eutreptiales</taxon>
        <taxon>Eutreptiaceae</taxon>
        <taxon>Eutreptiella</taxon>
    </lineage>
</organism>
<dbReference type="GO" id="GO:0008270">
    <property type="term" value="F:zinc ion binding"/>
    <property type="evidence" value="ECO:0007669"/>
    <property type="project" value="UniProtKB-KW"/>
</dbReference>
<sequence>MYFEPNVDATFSFEEFLRQSDIRKDEGRDTREICRLHLKGECYKGRYCSDRHMRPEKGRVCEYWLRGICKKEDKCEFMHEFDINRMPECFFFANYGECLNPECVFVHVGEEEIKECPYYKRGFCSMGPRCKWKHVRAVFCPNFMAGFCMEGKMCKYAHPKFNYPQEDELADKQYLDYIPQKRLRDYDEDFPMPKRPYTGPTDTSRYNDQGPYRRDLDNVICFKCGERGHYANVCTYRGPPVEVEGARQSYQNRFANMQCYNCGEYGHQAAYCPRRT</sequence>
<evidence type="ECO:0000256" key="9">
    <source>
        <dbReference type="PROSITE-ProRule" id="PRU00723"/>
    </source>
</evidence>
<protein>
    <recommendedName>
        <fullName evidence="13">Cleavage and polyadenylation specificity factor subunit 4</fullName>
    </recommendedName>
</protein>
<dbReference type="PROSITE" id="PS50158">
    <property type="entry name" value="ZF_CCHC"/>
    <property type="match status" value="2"/>
</dbReference>
<dbReference type="SUPFAM" id="SSF90229">
    <property type="entry name" value="CCCH zinc finger"/>
    <property type="match status" value="1"/>
</dbReference>
<dbReference type="InterPro" id="IPR036875">
    <property type="entry name" value="Znf_CCHC_sf"/>
</dbReference>
<proteinExistence type="predicted"/>
<dbReference type="GO" id="GO:0006397">
    <property type="term" value="P:mRNA processing"/>
    <property type="evidence" value="ECO:0007669"/>
    <property type="project" value="UniProtKB-KW"/>
</dbReference>
<dbReference type="GO" id="GO:0003723">
    <property type="term" value="F:RNA binding"/>
    <property type="evidence" value="ECO:0007669"/>
    <property type="project" value="UniProtKB-KW"/>
</dbReference>
<dbReference type="InterPro" id="IPR001878">
    <property type="entry name" value="Znf_CCHC"/>
</dbReference>
<evidence type="ECO:0000313" key="12">
    <source>
        <dbReference type="EMBL" id="CAE0811973.1"/>
    </source>
</evidence>
<feature type="domain" description="C3H1-type" evidence="10">
    <location>
        <begin position="139"/>
        <end position="161"/>
    </location>
</feature>
<evidence type="ECO:0000259" key="10">
    <source>
        <dbReference type="PROSITE" id="PS50103"/>
    </source>
</evidence>
<feature type="domain" description="C3H1-type" evidence="10">
    <location>
        <begin position="110"/>
        <end position="137"/>
    </location>
</feature>
<dbReference type="PANTHER" id="PTHR23102:SF24">
    <property type="entry name" value="CLEAVAGE AND POLYADENYLATION SPECIFICITY FACTOR SUBUNIT 4"/>
    <property type="match status" value="1"/>
</dbReference>
<evidence type="ECO:0008006" key="13">
    <source>
        <dbReference type="Google" id="ProtNLM"/>
    </source>
</evidence>
<evidence type="ECO:0000256" key="4">
    <source>
        <dbReference type="ARBA" id="ARBA00022737"/>
    </source>
</evidence>
<gene>
    <name evidence="12" type="ORF">EGYM00163_LOCUS23123</name>
</gene>
<keyword evidence="7" id="KW-0694">RNA-binding</keyword>
<dbReference type="InterPro" id="IPR045348">
    <property type="entry name" value="CPSF4/Yth1"/>
</dbReference>
<evidence type="ECO:0000256" key="8">
    <source>
        <dbReference type="ARBA" id="ARBA00023242"/>
    </source>
</evidence>
<dbReference type="Gene3D" id="4.10.1000.10">
    <property type="entry name" value="Zinc finger, CCCH-type"/>
    <property type="match status" value="1"/>
</dbReference>
<evidence type="ECO:0000256" key="2">
    <source>
        <dbReference type="ARBA" id="ARBA00022664"/>
    </source>
</evidence>
<name>A0A7S4D0K1_9EUGL</name>
<feature type="zinc finger region" description="C3H1-type" evidence="9">
    <location>
        <begin position="55"/>
        <end position="82"/>
    </location>
</feature>
<evidence type="ECO:0000256" key="6">
    <source>
        <dbReference type="ARBA" id="ARBA00022833"/>
    </source>
</evidence>
<dbReference type="SMART" id="SM00343">
    <property type="entry name" value="ZnF_C2HC"/>
    <property type="match status" value="2"/>
</dbReference>
<dbReference type="Gene3D" id="4.10.60.10">
    <property type="entry name" value="Zinc finger, CCHC-type"/>
    <property type="match status" value="2"/>
</dbReference>
<evidence type="ECO:0000256" key="3">
    <source>
        <dbReference type="ARBA" id="ARBA00022723"/>
    </source>
</evidence>
<keyword evidence="8" id="KW-0539">Nucleus</keyword>
<dbReference type="SMART" id="SM00356">
    <property type="entry name" value="ZnF_C3H1"/>
    <property type="match status" value="5"/>
</dbReference>
<keyword evidence="2" id="KW-0507">mRNA processing</keyword>
<comment type="subcellular location">
    <subcellularLocation>
        <location evidence="1">Nucleus</location>
    </subcellularLocation>
</comment>
<dbReference type="EMBL" id="HBJA01065554">
    <property type="protein sequence ID" value="CAE0811973.1"/>
    <property type="molecule type" value="Transcribed_RNA"/>
</dbReference>
<dbReference type="SUPFAM" id="SSF57756">
    <property type="entry name" value="Retrovirus zinc finger-like domains"/>
    <property type="match status" value="2"/>
</dbReference>
<keyword evidence="4" id="KW-0677">Repeat</keyword>
<keyword evidence="6 9" id="KW-0862">Zinc</keyword>
<dbReference type="PROSITE" id="PS50103">
    <property type="entry name" value="ZF_C3H1"/>
    <property type="match status" value="3"/>
</dbReference>
<dbReference type="PANTHER" id="PTHR23102">
    <property type="entry name" value="CLEAVAGE AND POLYADENYLATION SPECIFICITY FACTOR SUBUNIT 4-RELATED"/>
    <property type="match status" value="1"/>
</dbReference>
<evidence type="ECO:0000256" key="7">
    <source>
        <dbReference type="ARBA" id="ARBA00022884"/>
    </source>
</evidence>
<keyword evidence="5 9" id="KW-0863">Zinc-finger</keyword>
<dbReference type="Pfam" id="PF00642">
    <property type="entry name" value="zf-CCCH"/>
    <property type="match status" value="1"/>
</dbReference>
<evidence type="ECO:0000256" key="5">
    <source>
        <dbReference type="ARBA" id="ARBA00022771"/>
    </source>
</evidence>